<evidence type="ECO:0000313" key="3">
    <source>
        <dbReference type="Proteomes" id="UP000188159"/>
    </source>
</evidence>
<name>A0A1Q2CB06_ANAHA</name>
<reference evidence="2 3" key="1">
    <citation type="journal article" date="2016" name="Sci. Rep.">
        <title>Accelerated dysbiosis of gut microbiota during aggravation of DSS-induced colitis by a butyrate-producing bacterium.</title>
        <authorList>
            <person name="Zhang Q."/>
            <person name="Wu Y."/>
            <person name="Wang J."/>
            <person name="Wu G."/>
            <person name="Long W."/>
            <person name="Xue Z."/>
            <person name="Wang L."/>
            <person name="Zhang X."/>
            <person name="Pang X."/>
            <person name="Zhao Y."/>
            <person name="Zhao L."/>
            <person name="Zhang C."/>
        </authorList>
    </citation>
    <scope>NUCLEOTIDE SEQUENCE [LARGE SCALE GENOMIC DNA]</scope>
    <source>
        <strain evidence="2 3">BPB5</strain>
    </source>
</reference>
<dbReference type="InterPro" id="IPR037873">
    <property type="entry name" value="BamE-like"/>
</dbReference>
<accession>A0A1Q2CB06</accession>
<dbReference type="EMBL" id="CP012098">
    <property type="protein sequence ID" value="AQP40855.1"/>
    <property type="molecule type" value="Genomic_DNA"/>
</dbReference>
<evidence type="ECO:0008006" key="4">
    <source>
        <dbReference type="Google" id="ProtNLM"/>
    </source>
</evidence>
<dbReference type="AlphaFoldDB" id="A0A1Q2CB06"/>
<gene>
    <name evidence="2" type="ORF">DO83_01625</name>
</gene>
<proteinExistence type="predicted"/>
<dbReference type="Proteomes" id="UP000188159">
    <property type="component" value="Chromosome"/>
</dbReference>
<evidence type="ECO:0000256" key="1">
    <source>
        <dbReference type="ARBA" id="ARBA00022729"/>
    </source>
</evidence>
<protein>
    <recommendedName>
        <fullName evidence="4">DUF3862 domain-containing protein</fullName>
    </recommendedName>
</protein>
<keyword evidence="1" id="KW-0732">Signal</keyword>
<sequence>MTYSQVKFLIGGPGELEVSSYIGRELTEIYSWKGNGSVGANANITFQDGKVIGKAQYGLK</sequence>
<evidence type="ECO:0000313" key="2">
    <source>
        <dbReference type="EMBL" id="AQP40855.1"/>
    </source>
</evidence>
<organism evidence="2 3">
    <name type="scientific">Anaerostipes hadrus</name>
    <dbReference type="NCBI Taxonomy" id="649756"/>
    <lineage>
        <taxon>Bacteria</taxon>
        <taxon>Bacillati</taxon>
        <taxon>Bacillota</taxon>
        <taxon>Clostridia</taxon>
        <taxon>Lachnospirales</taxon>
        <taxon>Lachnospiraceae</taxon>
        <taxon>Anaerostipes</taxon>
    </lineage>
</organism>
<dbReference type="Gene3D" id="3.30.1450.10">
    <property type="match status" value="1"/>
</dbReference>